<dbReference type="PANTHER" id="PTHR36118:SF1">
    <property type="entry name" value="ION-TRANSLOCATING OXIDOREDUCTASE COMPLEX SUBUNIT G"/>
    <property type="match status" value="1"/>
</dbReference>
<comment type="similarity">
    <text evidence="6">Belongs to the RnfG family.</text>
</comment>
<dbReference type="EC" id="7.-.-.-" evidence="6"/>
<dbReference type="GO" id="GO:0010181">
    <property type="term" value="F:FMN binding"/>
    <property type="evidence" value="ECO:0007669"/>
    <property type="project" value="InterPro"/>
</dbReference>
<protein>
    <recommendedName>
        <fullName evidence="6">Ion-translocating oxidoreductase complex subunit G</fullName>
        <ecNumber evidence="6">7.-.-.-</ecNumber>
    </recommendedName>
    <alternativeName>
        <fullName evidence="6">Rnf electron transport complex subunit G</fullName>
    </alternativeName>
</protein>
<keyword evidence="6" id="KW-1133">Transmembrane helix</keyword>
<dbReference type="RefSeq" id="WP_096428133.1">
    <property type="nucleotide sequence ID" value="NZ_AP018042.1"/>
</dbReference>
<dbReference type="AlphaFoldDB" id="A0A1Y1CFR1"/>
<dbReference type="Gene3D" id="3.90.1010.20">
    <property type="match status" value="1"/>
</dbReference>
<feature type="modified residue" description="FMN phosphoryl threonine" evidence="6">
    <location>
        <position position="176"/>
    </location>
</feature>
<keyword evidence="3 6" id="KW-0285">Flavoprotein</keyword>
<dbReference type="Proteomes" id="UP000218267">
    <property type="component" value="Chromosome"/>
</dbReference>
<keyword evidence="9" id="KW-1185">Reference proteome</keyword>
<evidence type="ECO:0000256" key="4">
    <source>
        <dbReference type="ARBA" id="ARBA00022643"/>
    </source>
</evidence>
<proteinExistence type="inferred from homology"/>
<organism evidence="8 9">
    <name type="scientific">Labilibaculum antarcticum</name>
    <dbReference type="NCBI Taxonomy" id="1717717"/>
    <lineage>
        <taxon>Bacteria</taxon>
        <taxon>Pseudomonadati</taxon>
        <taxon>Bacteroidota</taxon>
        <taxon>Bacteroidia</taxon>
        <taxon>Marinilabiliales</taxon>
        <taxon>Marinifilaceae</taxon>
        <taxon>Labilibaculum</taxon>
    </lineage>
</organism>
<dbReference type="GO" id="GO:0022900">
    <property type="term" value="P:electron transport chain"/>
    <property type="evidence" value="ECO:0007669"/>
    <property type="project" value="UniProtKB-UniRule"/>
</dbReference>
<keyword evidence="2 6" id="KW-0597">Phosphoprotein</keyword>
<keyword evidence="5 6" id="KW-0249">Electron transport</keyword>
<dbReference type="InterPro" id="IPR010209">
    <property type="entry name" value="Ion_transpt_RnfG/RsxG"/>
</dbReference>
<keyword evidence="6" id="KW-0812">Transmembrane</keyword>
<dbReference type="NCBIfam" id="TIGR01947">
    <property type="entry name" value="rnfG"/>
    <property type="match status" value="1"/>
</dbReference>
<gene>
    <name evidence="6" type="primary">rnfG</name>
    <name evidence="8" type="ORF">ALGA_0819</name>
</gene>
<dbReference type="KEGG" id="mbas:ALGA_0819"/>
<dbReference type="HAMAP" id="MF_00479">
    <property type="entry name" value="RsxG_RnfG"/>
    <property type="match status" value="1"/>
</dbReference>
<dbReference type="PANTHER" id="PTHR36118">
    <property type="entry name" value="ION-TRANSLOCATING OXIDOREDUCTASE COMPLEX SUBUNIT G"/>
    <property type="match status" value="1"/>
</dbReference>
<dbReference type="EMBL" id="AP018042">
    <property type="protein sequence ID" value="BAX79208.1"/>
    <property type="molecule type" value="Genomic_DNA"/>
</dbReference>
<evidence type="ECO:0000256" key="5">
    <source>
        <dbReference type="ARBA" id="ARBA00022982"/>
    </source>
</evidence>
<reference evidence="8 9" key="1">
    <citation type="journal article" date="2018" name="Mar. Genomics">
        <title>Complete genome sequence of Marinifilaceae bacterium strain SPP2, isolated from the Antarctic marine sediment.</title>
        <authorList>
            <person name="Watanabe M."/>
            <person name="Kojima H."/>
            <person name="Fukui M."/>
        </authorList>
    </citation>
    <scope>NUCLEOTIDE SEQUENCE [LARGE SCALE GENOMIC DNA]</scope>
    <source>
        <strain evidence="8 9">SPP2</strain>
    </source>
</reference>
<evidence type="ECO:0000256" key="3">
    <source>
        <dbReference type="ARBA" id="ARBA00022630"/>
    </source>
</evidence>
<evidence type="ECO:0000256" key="2">
    <source>
        <dbReference type="ARBA" id="ARBA00022553"/>
    </source>
</evidence>
<evidence type="ECO:0000259" key="7">
    <source>
        <dbReference type="SMART" id="SM00900"/>
    </source>
</evidence>
<dbReference type="PIRSF" id="PIRSF006091">
    <property type="entry name" value="E_trnsport_RnfG"/>
    <property type="match status" value="1"/>
</dbReference>
<evidence type="ECO:0000313" key="9">
    <source>
        <dbReference type="Proteomes" id="UP000218267"/>
    </source>
</evidence>
<feature type="domain" description="FMN-binding" evidence="7">
    <location>
        <begin position="99"/>
        <end position="193"/>
    </location>
</feature>
<evidence type="ECO:0000256" key="1">
    <source>
        <dbReference type="ARBA" id="ARBA00022448"/>
    </source>
</evidence>
<dbReference type="GO" id="GO:0005886">
    <property type="term" value="C:plasma membrane"/>
    <property type="evidence" value="ECO:0007669"/>
    <property type="project" value="UniProtKB-SubCell"/>
</dbReference>
<dbReference type="Pfam" id="PF04205">
    <property type="entry name" value="FMN_bind"/>
    <property type="match status" value="1"/>
</dbReference>
<keyword evidence="4 6" id="KW-0288">FMN</keyword>
<sequence>MAAKKESTFINMVLVLFIITLIASAALGAVYEITKEPIAKAKLEKKLNAIKEVVPDFTNNPSDEMYKVGVNDKDTLEFYPAKKDGKLVGTAVKTFTTNGFSGYIWLMVGFEPDGTIHNYSVLEHKETPGLGSKMTNWFKPTDPAKAKASVLDKNPGATNFTVSKDGGDIDAITAATISSRAFLDAVQTAYKEYMKNQKEGGNSNE</sequence>
<dbReference type="GO" id="GO:0009055">
    <property type="term" value="F:electron transfer activity"/>
    <property type="evidence" value="ECO:0007669"/>
    <property type="project" value="InterPro"/>
</dbReference>
<dbReference type="OrthoDB" id="9794010at2"/>
<keyword evidence="6" id="KW-1278">Translocase</keyword>
<comment type="subcellular location">
    <subcellularLocation>
        <location evidence="6">Cell membrane</location>
        <topology evidence="6">Single-pass membrane protein</topology>
    </subcellularLocation>
</comment>
<dbReference type="InterPro" id="IPR007329">
    <property type="entry name" value="FMN-bd"/>
</dbReference>
<dbReference type="SMART" id="SM00900">
    <property type="entry name" value="FMN_bind"/>
    <property type="match status" value="1"/>
</dbReference>
<evidence type="ECO:0000256" key="6">
    <source>
        <dbReference type="HAMAP-Rule" id="MF_00479"/>
    </source>
</evidence>
<keyword evidence="1 6" id="KW-0813">Transport</keyword>
<comment type="subunit">
    <text evidence="6">The complex is composed of six subunits: RnfA, RnfB, RnfC, RnfD, RnfE and RnfG.</text>
</comment>
<evidence type="ECO:0000313" key="8">
    <source>
        <dbReference type="EMBL" id="BAX79208.1"/>
    </source>
</evidence>
<keyword evidence="6" id="KW-1003">Cell membrane</keyword>
<accession>A0A1Y1CFR1</accession>
<comment type="cofactor">
    <cofactor evidence="6">
        <name>FMN</name>
        <dbReference type="ChEBI" id="CHEBI:58210"/>
    </cofactor>
</comment>
<name>A0A1Y1CFR1_9BACT</name>
<keyword evidence="6" id="KW-0472">Membrane</keyword>
<comment type="function">
    <text evidence="6">Part of a membrane-bound complex that couples electron transfer with translocation of ions across the membrane.</text>
</comment>
<reference evidence="9" key="2">
    <citation type="journal article" date="2020" name="Antonie Van Leeuwenhoek">
        <title>Labilibaculum antarcticum sp. nov., a novel facultative anaerobic, psychrotorelant bacterium isolated from marine sediment of Antarctica.</title>
        <authorList>
            <person name="Watanabe M."/>
            <person name="Kojima H."/>
            <person name="Fukui M."/>
        </authorList>
    </citation>
    <scope>NUCLEOTIDE SEQUENCE [LARGE SCALE GENOMIC DNA]</scope>
    <source>
        <strain evidence="9">SPP2</strain>
    </source>
</reference>